<keyword evidence="2" id="KW-1185">Reference proteome</keyword>
<dbReference type="Pfam" id="PF20242">
    <property type="entry name" value="Emfourin"/>
    <property type="match status" value="1"/>
</dbReference>
<gene>
    <name evidence="1" type="ORF">ACFSKU_12030</name>
</gene>
<evidence type="ECO:0000313" key="2">
    <source>
        <dbReference type="Proteomes" id="UP001597369"/>
    </source>
</evidence>
<comment type="caution">
    <text evidence="1">The sequence shown here is derived from an EMBL/GenBank/DDBJ whole genome shotgun (WGS) entry which is preliminary data.</text>
</comment>
<organism evidence="1 2">
    <name type="scientific">Pontibacter silvestris</name>
    <dbReference type="NCBI Taxonomy" id="2305183"/>
    <lineage>
        <taxon>Bacteria</taxon>
        <taxon>Pseudomonadati</taxon>
        <taxon>Bacteroidota</taxon>
        <taxon>Cytophagia</taxon>
        <taxon>Cytophagales</taxon>
        <taxon>Hymenobacteraceae</taxon>
        <taxon>Pontibacter</taxon>
    </lineage>
</organism>
<evidence type="ECO:0000313" key="1">
    <source>
        <dbReference type="EMBL" id="MFD2067614.1"/>
    </source>
</evidence>
<dbReference type="Proteomes" id="UP001597369">
    <property type="component" value="Unassembled WGS sequence"/>
</dbReference>
<name>A0ABW4WY03_9BACT</name>
<dbReference type="RefSeq" id="WP_229958018.1">
    <property type="nucleotide sequence ID" value="NZ_JAJJWI010000002.1"/>
</dbReference>
<accession>A0ABW4WY03</accession>
<proteinExistence type="predicted"/>
<sequence>MKIYFKPEGGFGFFPGLNKALEINCESLPADEASHVENLVCEANFFDLPEPAPVPVRGADMKEYIIKVEDKGRQHMVKLTDLETNQYLRDLLTYLTNKQKETRSGS</sequence>
<dbReference type="EMBL" id="JBHUHV010000037">
    <property type="protein sequence ID" value="MFD2067614.1"/>
    <property type="molecule type" value="Genomic_DNA"/>
</dbReference>
<reference evidence="2" key="1">
    <citation type="journal article" date="2019" name="Int. J. Syst. Evol. Microbiol.">
        <title>The Global Catalogue of Microorganisms (GCM) 10K type strain sequencing project: providing services to taxonomists for standard genome sequencing and annotation.</title>
        <authorList>
            <consortium name="The Broad Institute Genomics Platform"/>
            <consortium name="The Broad Institute Genome Sequencing Center for Infectious Disease"/>
            <person name="Wu L."/>
            <person name="Ma J."/>
        </authorList>
    </citation>
    <scope>NUCLEOTIDE SEQUENCE [LARGE SCALE GENOMIC DNA]</scope>
    <source>
        <strain evidence="2">JCM 16545</strain>
    </source>
</reference>
<dbReference type="InterPro" id="IPR049457">
    <property type="entry name" value="Emfourin"/>
</dbReference>
<protein>
    <submittedName>
        <fullName evidence="1">Protealysin inhibitor emfourin</fullName>
    </submittedName>
</protein>